<feature type="compositionally biased region" description="Pro residues" evidence="1">
    <location>
        <begin position="59"/>
        <end position="75"/>
    </location>
</feature>
<dbReference type="EMBL" id="BSTX01000001">
    <property type="protein sequence ID" value="GLZ76084.1"/>
    <property type="molecule type" value="Genomic_DNA"/>
</dbReference>
<evidence type="ECO:0000313" key="4">
    <source>
        <dbReference type="Proteomes" id="UP001165079"/>
    </source>
</evidence>
<organism evidence="3 4">
    <name type="scientific">Actinorhabdospora filicis</name>
    <dbReference type="NCBI Taxonomy" id="1785913"/>
    <lineage>
        <taxon>Bacteria</taxon>
        <taxon>Bacillati</taxon>
        <taxon>Actinomycetota</taxon>
        <taxon>Actinomycetes</taxon>
        <taxon>Micromonosporales</taxon>
        <taxon>Micromonosporaceae</taxon>
        <taxon>Actinorhabdospora</taxon>
    </lineage>
</organism>
<comment type="caution">
    <text evidence="3">The sequence shown here is derived from an EMBL/GenBank/DDBJ whole genome shotgun (WGS) entry which is preliminary data.</text>
</comment>
<keyword evidence="2" id="KW-1133">Transmembrane helix</keyword>
<evidence type="ECO:0000313" key="3">
    <source>
        <dbReference type="EMBL" id="GLZ76084.1"/>
    </source>
</evidence>
<dbReference type="Gene3D" id="2.80.10.50">
    <property type="match status" value="1"/>
</dbReference>
<feature type="region of interest" description="Disordered" evidence="1">
    <location>
        <begin position="1"/>
        <end position="93"/>
    </location>
</feature>
<sequence length="337" mass="34386">MGIGPEDSGASRESADGPAPVEPFPSLAATGRRRTSPAEQAPPPPPPPPTVERVKTPAPVRPPRVPKPTRPPKPPRPPKARKPREERLPARLAARARSIPWRRVRLTGVPVRVLITMVVVALALFAIGTLRKSVGDGGEDGGAKPQAVVEASLLGRPSASPSPSPSASPSSSPSASPSPDKPGSSPTETKPGGGDDKPPAKDAPPPGSGTYRIKSASNGLCLDDPSRGGDDPLIATGCGSTHTTTGLTELSSGTYNISLSNPDQDSPGCVEADAPSSGMPYRGSGCGGNGQTYHLVKVSDGVWRIKSTDSGLCLTFGGSGSEAYSTDCGSATGFRFV</sequence>
<accession>A0A9W6W708</accession>
<feature type="region of interest" description="Disordered" evidence="1">
    <location>
        <begin position="155"/>
        <end position="235"/>
    </location>
</feature>
<evidence type="ECO:0000256" key="1">
    <source>
        <dbReference type="SAM" id="MobiDB-lite"/>
    </source>
</evidence>
<dbReference type="Proteomes" id="UP001165079">
    <property type="component" value="Unassembled WGS sequence"/>
</dbReference>
<keyword evidence="2" id="KW-0472">Membrane</keyword>
<feature type="compositionally biased region" description="Low complexity" evidence="1">
    <location>
        <begin position="167"/>
        <end position="186"/>
    </location>
</feature>
<evidence type="ECO:0000256" key="2">
    <source>
        <dbReference type="SAM" id="Phobius"/>
    </source>
</evidence>
<proteinExistence type="predicted"/>
<dbReference type="InterPro" id="IPR035992">
    <property type="entry name" value="Ricin_B-like_lectins"/>
</dbReference>
<name>A0A9W6W708_9ACTN</name>
<evidence type="ECO:0008006" key="5">
    <source>
        <dbReference type="Google" id="ProtNLM"/>
    </source>
</evidence>
<dbReference type="PROSITE" id="PS50231">
    <property type="entry name" value="RICIN_B_LECTIN"/>
    <property type="match status" value="1"/>
</dbReference>
<dbReference type="CDD" id="cd00161">
    <property type="entry name" value="beta-trefoil_Ricin-like"/>
    <property type="match status" value="1"/>
</dbReference>
<dbReference type="PRINTS" id="PR01217">
    <property type="entry name" value="PRICHEXTENSN"/>
</dbReference>
<reference evidence="3" key="1">
    <citation type="submission" date="2023-03" db="EMBL/GenBank/DDBJ databases">
        <title>Actinorhabdospora filicis NBRC 111898.</title>
        <authorList>
            <person name="Ichikawa N."/>
            <person name="Sato H."/>
            <person name="Tonouchi N."/>
        </authorList>
    </citation>
    <scope>NUCLEOTIDE SEQUENCE</scope>
    <source>
        <strain evidence="3">NBRC 111898</strain>
    </source>
</reference>
<gene>
    <name evidence="3" type="ORF">Afil01_08910</name>
</gene>
<feature type="transmembrane region" description="Helical" evidence="2">
    <location>
        <begin position="109"/>
        <end position="130"/>
    </location>
</feature>
<keyword evidence="2" id="KW-0812">Transmembrane</keyword>
<dbReference type="SUPFAM" id="SSF50370">
    <property type="entry name" value="Ricin B-like lectins"/>
    <property type="match status" value="1"/>
</dbReference>
<feature type="compositionally biased region" description="Pro residues" evidence="1">
    <location>
        <begin position="40"/>
        <end position="50"/>
    </location>
</feature>
<keyword evidence="4" id="KW-1185">Reference proteome</keyword>
<protein>
    <recommendedName>
        <fullName evidence="5">Ricin B lectin domain-containing protein</fullName>
    </recommendedName>
</protein>
<dbReference type="AlphaFoldDB" id="A0A9W6W708"/>